<feature type="transmembrane region" description="Helical" evidence="2">
    <location>
        <begin position="303"/>
        <end position="323"/>
    </location>
</feature>
<dbReference type="EMBL" id="CAHIKZ030002313">
    <property type="protein sequence ID" value="CAE1284838.1"/>
    <property type="molecule type" value="Genomic_DNA"/>
</dbReference>
<evidence type="ECO:0000313" key="3">
    <source>
        <dbReference type="EMBL" id="CAE1284838.1"/>
    </source>
</evidence>
<keyword evidence="2" id="KW-0472">Membrane</keyword>
<feature type="region of interest" description="Disordered" evidence="1">
    <location>
        <begin position="95"/>
        <end position="116"/>
    </location>
</feature>
<organism evidence="3 4">
    <name type="scientific">Acanthosepion pharaonis</name>
    <name type="common">Pharaoh cuttlefish</name>
    <name type="synonym">Sepia pharaonis</name>
    <dbReference type="NCBI Taxonomy" id="158019"/>
    <lineage>
        <taxon>Eukaryota</taxon>
        <taxon>Metazoa</taxon>
        <taxon>Spiralia</taxon>
        <taxon>Lophotrochozoa</taxon>
        <taxon>Mollusca</taxon>
        <taxon>Cephalopoda</taxon>
        <taxon>Coleoidea</taxon>
        <taxon>Decapodiformes</taxon>
        <taxon>Sepiida</taxon>
        <taxon>Sepiina</taxon>
        <taxon>Sepiidae</taxon>
        <taxon>Acanthosepion</taxon>
    </lineage>
</organism>
<protein>
    <submittedName>
        <fullName evidence="3">Uncharacterized protein</fullName>
    </submittedName>
</protein>
<dbReference type="Proteomes" id="UP000597762">
    <property type="component" value="Unassembled WGS sequence"/>
</dbReference>
<accession>A0A812CZZ4</accession>
<keyword evidence="4" id="KW-1185">Reference proteome</keyword>
<feature type="compositionally biased region" description="Acidic residues" evidence="1">
    <location>
        <begin position="107"/>
        <end position="116"/>
    </location>
</feature>
<keyword evidence="2" id="KW-0812">Transmembrane</keyword>
<evidence type="ECO:0000256" key="1">
    <source>
        <dbReference type="SAM" id="MobiDB-lite"/>
    </source>
</evidence>
<evidence type="ECO:0000313" key="4">
    <source>
        <dbReference type="Proteomes" id="UP000597762"/>
    </source>
</evidence>
<proteinExistence type="predicted"/>
<comment type="caution">
    <text evidence="3">The sequence shown here is derived from an EMBL/GenBank/DDBJ whole genome shotgun (WGS) entry which is preliminary data.</text>
</comment>
<dbReference type="AlphaFoldDB" id="A0A812CZZ4"/>
<evidence type="ECO:0000256" key="2">
    <source>
        <dbReference type="SAM" id="Phobius"/>
    </source>
</evidence>
<gene>
    <name evidence="3" type="ORF">SPHA_44984</name>
</gene>
<reference evidence="3" key="1">
    <citation type="submission" date="2021-01" db="EMBL/GenBank/DDBJ databases">
        <authorList>
            <person name="Li R."/>
            <person name="Bekaert M."/>
        </authorList>
    </citation>
    <scope>NUCLEOTIDE SEQUENCE</scope>
    <source>
        <strain evidence="3">Farmed</strain>
    </source>
</reference>
<name>A0A812CZZ4_ACAPH</name>
<keyword evidence="2" id="KW-1133">Transmembrane helix</keyword>
<sequence>MSDTDEEYPSHSPMTTEYPTYEIDCNVMTVMAAKPCLSVLLNPPEYTETQSVVESSELPEIDPVTPDTSPTFQIYSQPLDDDNEEFTNTGIVSTKAEESETSVEYGDYSEDNISDNSLDDLLDMPPSLRESCGHRLPDILDDLTGIEGETTCRCVSDYLTVTAEKILISPPADKQNRSTSDTRVIETLNENEVKDETLQEAVGDCNKADDIMKRTDSKEGGLNELTFDEYSFSGLEFQSTNLISKEHRKKYPIRNSVSNIPQSAGLLELTKEERRMIIDEMILLRKDTIKGNRRHSWTGNLKLGKFFFFFFFHFFYISFLQMYCKL</sequence>